<dbReference type="Gene3D" id="3.30.300.30">
    <property type="match status" value="2"/>
</dbReference>
<gene>
    <name evidence="3" type="ORF">HPB48_010928</name>
</gene>
<accession>A0A9J6GVK7</accession>
<evidence type="ECO:0000259" key="2">
    <source>
        <dbReference type="Pfam" id="PF13193"/>
    </source>
</evidence>
<dbReference type="OMA" id="DRIAMAY"/>
<feature type="domain" description="AMP-dependent synthetase/ligase" evidence="1">
    <location>
        <begin position="22"/>
        <end position="128"/>
    </location>
</feature>
<reference evidence="3 4" key="1">
    <citation type="journal article" date="2020" name="Cell">
        <title>Large-Scale Comparative Analyses of Tick Genomes Elucidate Their Genetic Diversity and Vector Capacities.</title>
        <authorList>
            <consortium name="Tick Genome and Microbiome Consortium (TIGMIC)"/>
            <person name="Jia N."/>
            <person name="Wang J."/>
            <person name="Shi W."/>
            <person name="Du L."/>
            <person name="Sun Y."/>
            <person name="Zhan W."/>
            <person name="Jiang J.F."/>
            <person name="Wang Q."/>
            <person name="Zhang B."/>
            <person name="Ji P."/>
            <person name="Bell-Sakyi L."/>
            <person name="Cui X.M."/>
            <person name="Yuan T.T."/>
            <person name="Jiang B.G."/>
            <person name="Yang W.F."/>
            <person name="Lam T.T."/>
            <person name="Chang Q.C."/>
            <person name="Ding S.J."/>
            <person name="Wang X.J."/>
            <person name="Zhu J.G."/>
            <person name="Ruan X.D."/>
            <person name="Zhao L."/>
            <person name="Wei J.T."/>
            <person name="Ye R.Z."/>
            <person name="Que T.C."/>
            <person name="Du C.H."/>
            <person name="Zhou Y.H."/>
            <person name="Cheng J.X."/>
            <person name="Dai P.F."/>
            <person name="Guo W.B."/>
            <person name="Han X.H."/>
            <person name="Huang E.J."/>
            <person name="Li L.F."/>
            <person name="Wei W."/>
            <person name="Gao Y.C."/>
            <person name="Liu J.Z."/>
            <person name="Shao H.Z."/>
            <person name="Wang X."/>
            <person name="Wang C.C."/>
            <person name="Yang T.C."/>
            <person name="Huo Q.B."/>
            <person name="Li W."/>
            <person name="Chen H.Y."/>
            <person name="Chen S.E."/>
            <person name="Zhou L.G."/>
            <person name="Ni X.B."/>
            <person name="Tian J.H."/>
            <person name="Sheng Y."/>
            <person name="Liu T."/>
            <person name="Pan Y.S."/>
            <person name="Xia L.Y."/>
            <person name="Li J."/>
            <person name="Zhao F."/>
            <person name="Cao W.C."/>
        </authorList>
    </citation>
    <scope>NUCLEOTIDE SEQUENCE [LARGE SCALE GENOMIC DNA]</scope>
    <source>
        <strain evidence="3">HaeL-2018</strain>
    </source>
</reference>
<comment type="caution">
    <text evidence="3">The sequence shown here is derived from an EMBL/GenBank/DDBJ whole genome shotgun (WGS) entry which is preliminary data.</text>
</comment>
<dbReference type="PANTHER" id="PTHR43201">
    <property type="entry name" value="ACYL-COA SYNTHETASE"/>
    <property type="match status" value="1"/>
</dbReference>
<dbReference type="AlphaFoldDB" id="A0A9J6GVK7"/>
<organism evidence="3 4">
    <name type="scientific">Haemaphysalis longicornis</name>
    <name type="common">Bush tick</name>
    <dbReference type="NCBI Taxonomy" id="44386"/>
    <lineage>
        <taxon>Eukaryota</taxon>
        <taxon>Metazoa</taxon>
        <taxon>Ecdysozoa</taxon>
        <taxon>Arthropoda</taxon>
        <taxon>Chelicerata</taxon>
        <taxon>Arachnida</taxon>
        <taxon>Acari</taxon>
        <taxon>Parasitiformes</taxon>
        <taxon>Ixodida</taxon>
        <taxon>Ixodoidea</taxon>
        <taxon>Ixodidae</taxon>
        <taxon>Haemaphysalinae</taxon>
        <taxon>Haemaphysalis</taxon>
    </lineage>
</organism>
<dbReference type="VEuPathDB" id="VectorBase:HLOH_044033"/>
<dbReference type="InterPro" id="IPR025110">
    <property type="entry name" value="AMP-bd_C"/>
</dbReference>
<dbReference type="InterPro" id="IPR042099">
    <property type="entry name" value="ANL_N_sf"/>
</dbReference>
<evidence type="ECO:0000313" key="3">
    <source>
        <dbReference type="EMBL" id="KAH9382486.1"/>
    </source>
</evidence>
<dbReference type="Proteomes" id="UP000821853">
    <property type="component" value="Chromosome 9"/>
</dbReference>
<name>A0A9J6GVK7_HAELO</name>
<evidence type="ECO:0000259" key="1">
    <source>
        <dbReference type="Pfam" id="PF00501"/>
    </source>
</evidence>
<dbReference type="EMBL" id="JABSTR010000011">
    <property type="protein sequence ID" value="KAH9382486.1"/>
    <property type="molecule type" value="Genomic_DNA"/>
</dbReference>
<dbReference type="SUPFAM" id="SSF56801">
    <property type="entry name" value="Acetyl-CoA synthetase-like"/>
    <property type="match status" value="2"/>
</dbReference>
<proteinExistence type="predicted"/>
<dbReference type="InterPro" id="IPR000873">
    <property type="entry name" value="AMP-dep_synth/lig_dom"/>
</dbReference>
<sequence length="353" mass="39226">MQVIVNLAAVGEKERSSVEHLLGCTGIQGTPTIYYDLLRSPELKRRDVSSLCEGLVGATSLQRPALENIAQKLGIRRLVTAYGLTESSGPISYCLHTEAGYKVQAHTEVRVVNEEIHLRGPTVFAGYWDHHESGLLPDGWLPTGSRAKLSTRARVPLRTEVKKYLHDEKASGADWGAREVLKILLHAVNNNFFELASGKKAAQGLWHFTLGGIRHCHISPVVTRTPQVYARLRYGSCTKDFLHKRRDRGVLTEEGRLQILGRFKDLVIKGGVNISPEEIELALAEHESVLEASVVGVPDERLGEELCAWVNSLKVPRYIEFVDDLPRTSVGKVSKPEIRSAMTRKLGERRSTA</sequence>
<dbReference type="GO" id="GO:0031956">
    <property type="term" value="F:medium-chain fatty acid-CoA ligase activity"/>
    <property type="evidence" value="ECO:0007669"/>
    <property type="project" value="TreeGrafter"/>
</dbReference>
<dbReference type="PANTHER" id="PTHR43201:SF30">
    <property type="entry name" value="AMP-DEPENDENT SYNTHETASE_LIGASE DOMAIN-CONTAINING PROTEIN"/>
    <property type="match status" value="1"/>
</dbReference>
<dbReference type="InterPro" id="IPR045851">
    <property type="entry name" value="AMP-bd_C_sf"/>
</dbReference>
<feature type="domain" description="AMP-binding enzyme C-terminal" evidence="2">
    <location>
        <begin position="278"/>
        <end position="310"/>
    </location>
</feature>
<protein>
    <recommendedName>
        <fullName evidence="5">Acyl-CoA synthetase</fullName>
    </recommendedName>
</protein>
<dbReference type="Gene3D" id="3.40.50.12780">
    <property type="entry name" value="N-terminal domain of ligase-like"/>
    <property type="match status" value="1"/>
</dbReference>
<dbReference type="GO" id="GO:0006631">
    <property type="term" value="P:fatty acid metabolic process"/>
    <property type="evidence" value="ECO:0007669"/>
    <property type="project" value="TreeGrafter"/>
</dbReference>
<evidence type="ECO:0008006" key="5">
    <source>
        <dbReference type="Google" id="ProtNLM"/>
    </source>
</evidence>
<dbReference type="Pfam" id="PF00501">
    <property type="entry name" value="AMP-binding"/>
    <property type="match status" value="1"/>
</dbReference>
<dbReference type="Pfam" id="PF13193">
    <property type="entry name" value="AMP-binding_C"/>
    <property type="match status" value="1"/>
</dbReference>
<evidence type="ECO:0000313" key="4">
    <source>
        <dbReference type="Proteomes" id="UP000821853"/>
    </source>
</evidence>
<dbReference type="OrthoDB" id="10253115at2759"/>
<keyword evidence="4" id="KW-1185">Reference proteome</keyword>